<feature type="transmembrane region" description="Helical" evidence="7">
    <location>
        <begin position="79"/>
        <end position="99"/>
    </location>
</feature>
<evidence type="ECO:0000256" key="5">
    <source>
        <dbReference type="ARBA" id="ARBA00022989"/>
    </source>
</evidence>
<dbReference type="RefSeq" id="WP_124026547.1">
    <property type="nucleotide sequence ID" value="NZ_JBHRSN010000005.1"/>
</dbReference>
<dbReference type="SUPFAM" id="SSF161098">
    <property type="entry name" value="MetI-like"/>
    <property type="match status" value="2"/>
</dbReference>
<evidence type="ECO:0000256" key="1">
    <source>
        <dbReference type="ARBA" id="ARBA00004651"/>
    </source>
</evidence>
<keyword evidence="2 7" id="KW-0813">Transport</keyword>
<dbReference type="FunFam" id="1.10.3720.10:FF:000088">
    <property type="entry name" value="Iron(III) ABC transporter, permease protein"/>
    <property type="match status" value="1"/>
</dbReference>
<keyword evidence="4 7" id="KW-0812">Transmembrane</keyword>
<comment type="similarity">
    <text evidence="7">Belongs to the binding-protein-dependent transport system permease family.</text>
</comment>
<dbReference type="PANTHER" id="PTHR30183:SF2">
    <property type="entry name" value="IRON UTILIZATION PROTEIN"/>
    <property type="match status" value="1"/>
</dbReference>
<proteinExistence type="inferred from homology"/>
<dbReference type="PANTHER" id="PTHR30183">
    <property type="entry name" value="MOLYBDENUM TRANSPORT SYSTEM PERMEASE PROTEIN MODB"/>
    <property type="match status" value="1"/>
</dbReference>
<feature type="transmembrane region" description="Helical" evidence="7">
    <location>
        <begin position="176"/>
        <end position="198"/>
    </location>
</feature>
<keyword evidence="10" id="KW-1185">Reference proteome</keyword>
<dbReference type="Proteomes" id="UP000275281">
    <property type="component" value="Unassembled WGS sequence"/>
</dbReference>
<feature type="transmembrane region" description="Helical" evidence="7">
    <location>
        <begin position="353"/>
        <end position="379"/>
    </location>
</feature>
<dbReference type="InterPro" id="IPR000515">
    <property type="entry name" value="MetI-like"/>
</dbReference>
<evidence type="ECO:0000256" key="7">
    <source>
        <dbReference type="RuleBase" id="RU363032"/>
    </source>
</evidence>
<evidence type="ECO:0000256" key="6">
    <source>
        <dbReference type="ARBA" id="ARBA00023136"/>
    </source>
</evidence>
<evidence type="ECO:0000256" key="4">
    <source>
        <dbReference type="ARBA" id="ARBA00022692"/>
    </source>
</evidence>
<reference evidence="9 10" key="1">
    <citation type="submission" date="2018-11" db="EMBL/GenBank/DDBJ databases">
        <authorList>
            <person name="Ye M.-Q."/>
            <person name="Du Z.-J."/>
        </authorList>
    </citation>
    <scope>NUCLEOTIDE SEQUENCE [LARGE SCALE GENOMIC DNA]</scope>
    <source>
        <strain evidence="9 10">U0105</strain>
    </source>
</reference>
<evidence type="ECO:0000256" key="2">
    <source>
        <dbReference type="ARBA" id="ARBA00022448"/>
    </source>
</evidence>
<feature type="transmembrane region" description="Helical" evidence="7">
    <location>
        <begin position="132"/>
        <end position="155"/>
    </location>
</feature>
<name>A0A3N5Y5S8_9ALTE</name>
<dbReference type="AlphaFoldDB" id="A0A3N5Y5S8"/>
<comment type="subcellular location">
    <subcellularLocation>
        <location evidence="1 7">Cell membrane</location>
        <topology evidence="1 7">Multi-pass membrane protein</topology>
    </subcellularLocation>
</comment>
<feature type="transmembrane region" description="Helical" evidence="7">
    <location>
        <begin position="279"/>
        <end position="302"/>
    </location>
</feature>
<feature type="transmembrane region" description="Helical" evidence="7">
    <location>
        <begin position="461"/>
        <end position="486"/>
    </location>
</feature>
<feature type="transmembrane region" description="Helical" evidence="7">
    <location>
        <begin position="399"/>
        <end position="420"/>
    </location>
</feature>
<dbReference type="Pfam" id="PF00528">
    <property type="entry name" value="BPD_transp_1"/>
    <property type="match status" value="2"/>
</dbReference>
<dbReference type="PROSITE" id="PS50928">
    <property type="entry name" value="ABC_TM1"/>
    <property type="match status" value="2"/>
</dbReference>
<evidence type="ECO:0000256" key="3">
    <source>
        <dbReference type="ARBA" id="ARBA00022475"/>
    </source>
</evidence>
<evidence type="ECO:0000259" key="8">
    <source>
        <dbReference type="PROSITE" id="PS50928"/>
    </source>
</evidence>
<feature type="domain" description="ABC transmembrane type-1" evidence="8">
    <location>
        <begin position="318"/>
        <end position="526"/>
    </location>
</feature>
<dbReference type="Gene3D" id="1.10.3720.10">
    <property type="entry name" value="MetI-like"/>
    <property type="match status" value="2"/>
</dbReference>
<comment type="caution">
    <text evidence="9">The sequence shown here is derived from an EMBL/GenBank/DDBJ whole genome shotgun (WGS) entry which is preliminary data.</text>
</comment>
<dbReference type="EMBL" id="RPOK01000001">
    <property type="protein sequence ID" value="RPJ68546.1"/>
    <property type="molecule type" value="Genomic_DNA"/>
</dbReference>
<dbReference type="InterPro" id="IPR035906">
    <property type="entry name" value="MetI-like_sf"/>
</dbReference>
<feature type="transmembrane region" description="Helical" evidence="7">
    <location>
        <begin position="506"/>
        <end position="525"/>
    </location>
</feature>
<feature type="transmembrane region" description="Helical" evidence="7">
    <location>
        <begin position="322"/>
        <end position="341"/>
    </location>
</feature>
<keyword evidence="6 7" id="KW-0472">Membrane</keyword>
<dbReference type="GO" id="GO:0005886">
    <property type="term" value="C:plasma membrane"/>
    <property type="evidence" value="ECO:0007669"/>
    <property type="project" value="UniProtKB-SubCell"/>
</dbReference>
<dbReference type="GO" id="GO:0055085">
    <property type="term" value="P:transmembrane transport"/>
    <property type="evidence" value="ECO:0007669"/>
    <property type="project" value="InterPro"/>
</dbReference>
<evidence type="ECO:0000313" key="9">
    <source>
        <dbReference type="EMBL" id="RPJ68546.1"/>
    </source>
</evidence>
<keyword evidence="5 7" id="KW-1133">Transmembrane helix</keyword>
<evidence type="ECO:0000313" key="10">
    <source>
        <dbReference type="Proteomes" id="UP000275281"/>
    </source>
</evidence>
<feature type="transmembrane region" description="Helical" evidence="7">
    <location>
        <begin position="46"/>
        <end position="67"/>
    </location>
</feature>
<accession>A0A3N5Y5S8</accession>
<gene>
    <name evidence="9" type="ORF">DRW07_03830</name>
</gene>
<feature type="domain" description="ABC transmembrane type-1" evidence="8">
    <location>
        <begin position="44"/>
        <end position="250"/>
    </location>
</feature>
<dbReference type="OrthoDB" id="9790211at2"/>
<dbReference type="CDD" id="cd06261">
    <property type="entry name" value="TM_PBP2"/>
    <property type="match status" value="2"/>
</dbReference>
<protein>
    <submittedName>
        <fullName evidence="9">Iron ABC transporter permease</fullName>
    </submittedName>
</protein>
<organism evidence="9 10">
    <name type="scientific">Alteromonas sediminis</name>
    <dbReference type="NCBI Taxonomy" id="2259342"/>
    <lineage>
        <taxon>Bacteria</taxon>
        <taxon>Pseudomonadati</taxon>
        <taxon>Pseudomonadota</taxon>
        <taxon>Gammaproteobacteria</taxon>
        <taxon>Alteromonadales</taxon>
        <taxon>Alteromonadaceae</taxon>
        <taxon>Alteromonas/Salinimonas group</taxon>
        <taxon>Alteromonas</taxon>
    </lineage>
</organism>
<sequence>MSRILFWLLLGLILLPLGVVLSSIANPDFSLLQHLYQTVLLDYVSNSVLLAVGVGVGVAIIGASLAWALTQYSFYGSRLLGWLAVLPLAMPAYIIAYTYTGLLDYSGPVQQFLRATFDWQYGDYWFPNVRSLGGAIVMMTLVLFPYVYLLARNAFTAQSHSLREASASMGVTRWHYFSRIAWPLAWPAIVAGMALAMMEALADYGTVAYFGVSTFTSGVFRTWFGMGSRQTALQLAAMLTLIVFVVIWLEQRSRHKVRHATKGNAREPVRLTGLKGMGMALACSLPVFLGFILPVIQLSSWAVSYLPDWSWQDYAPLVSQSVMLAGITALATVLLALFLSYTKRWYTASIPQWAINLASMGYALPGIVIAVGVLVPLGFFDIKLNAFTNAWFGYQPGLILSGTMVVLVFAYMVRFVAVALQHTQTGLQTITPNMDDAARSLGVGSVKATWRVHLPIMKPSLIAALLLVFVDVLKELPATLVLRPFNVNTLAVKAYELAMDERLQQAALPALSIVLCGILPVLLLIRQLRKHEDKYAKRA</sequence>
<keyword evidence="3" id="KW-1003">Cell membrane</keyword>
<feature type="transmembrane region" description="Helical" evidence="7">
    <location>
        <begin position="231"/>
        <end position="249"/>
    </location>
</feature>